<dbReference type="KEGG" id="pfaa:MM59RIKEN_14900"/>
<name>A0A810QET6_9FIRM</name>
<protein>
    <recommendedName>
        <fullName evidence="3">HPr family phosphocarrier protein</fullName>
    </recommendedName>
</protein>
<evidence type="ECO:0008006" key="3">
    <source>
        <dbReference type="Google" id="ProtNLM"/>
    </source>
</evidence>
<sequence length="73" mass="8342">MNRTIEIKTPEQVEKINRLACEAPYEVWLSTDTLMLDARSLLGLMALVGQRVHVVAEDDVDPKRFSRLVEKMA</sequence>
<organism evidence="1 2">
    <name type="scientific">Pusillibacter faecalis</name>
    <dbReference type="NCBI Taxonomy" id="2714358"/>
    <lineage>
        <taxon>Bacteria</taxon>
        <taxon>Bacillati</taxon>
        <taxon>Bacillota</taxon>
        <taxon>Clostridia</taxon>
        <taxon>Eubacteriales</taxon>
        <taxon>Oscillospiraceae</taxon>
        <taxon>Pusillibacter</taxon>
    </lineage>
</organism>
<dbReference type="RefSeq" id="WP_187030121.1">
    <property type="nucleotide sequence ID" value="NZ_AP023420.1"/>
</dbReference>
<accession>A0A810QET6</accession>
<reference evidence="1" key="1">
    <citation type="submission" date="2020-09" db="EMBL/GenBank/DDBJ databases">
        <title>New species isolated from human feces.</title>
        <authorList>
            <person name="Kitahara M."/>
            <person name="Shigeno Y."/>
            <person name="Shime M."/>
            <person name="Matsumoto Y."/>
            <person name="Nakamura S."/>
            <person name="Motooka D."/>
            <person name="Fukuoka S."/>
            <person name="Nishikawa H."/>
            <person name="Benno Y."/>
        </authorList>
    </citation>
    <scope>NUCLEOTIDE SEQUENCE</scope>
    <source>
        <strain evidence="1">MM59</strain>
    </source>
</reference>
<dbReference type="EMBL" id="AP023420">
    <property type="protein sequence ID" value="BCK84171.1"/>
    <property type="molecule type" value="Genomic_DNA"/>
</dbReference>
<keyword evidence="2" id="KW-1185">Reference proteome</keyword>
<evidence type="ECO:0000313" key="2">
    <source>
        <dbReference type="Proteomes" id="UP000679848"/>
    </source>
</evidence>
<proteinExistence type="predicted"/>
<dbReference type="AlphaFoldDB" id="A0A810QET6"/>
<dbReference type="Proteomes" id="UP000679848">
    <property type="component" value="Chromosome"/>
</dbReference>
<evidence type="ECO:0000313" key="1">
    <source>
        <dbReference type="EMBL" id="BCK84171.1"/>
    </source>
</evidence>
<gene>
    <name evidence="1" type="ORF">MM59RIKEN_14900</name>
</gene>